<evidence type="ECO:0000313" key="3">
    <source>
        <dbReference type="Proteomes" id="UP001268256"/>
    </source>
</evidence>
<sequence>MKSPLLSLCMIVKNEAHQLGRCLASVQPYADELIIVDTGSTDDTLKVAVEFGAKVFEFAWCNDFSAARNYSLDQANGIWILVLDADEVLRVETPDFRARLQAHPKIEVYTLTRQEVATQSQFSPFRIIRLFRNQPYLRYAEPFHEQLVSLRPEIPQVDHLPGLVIDHYGYGPDMMMSKIKSRNIPILEAIRASTGLSLTLLFALSDLYEATDQPAAAQACQEELFERILPHLLDNAPITNFPALPEALYRLGRKLLELEDWETVRLIGQRGLAWYPHYPPLNYLAGLFLNSLQFPLGASAYFQNCLDLGQTQTYDQSFPFNQAYMGQFAANMLSQCHLELSPK</sequence>
<dbReference type="GO" id="GO:0016757">
    <property type="term" value="F:glycosyltransferase activity"/>
    <property type="evidence" value="ECO:0007669"/>
    <property type="project" value="UniProtKB-KW"/>
</dbReference>
<accession>A0AAE4FQL8</accession>
<keyword evidence="2" id="KW-0808">Transferase</keyword>
<dbReference type="InterPro" id="IPR001173">
    <property type="entry name" value="Glyco_trans_2-like"/>
</dbReference>
<reference evidence="3" key="1">
    <citation type="submission" date="2023-07" db="EMBL/GenBank/DDBJ databases">
        <authorList>
            <person name="Luz R."/>
            <person name="Cordeiro R."/>
            <person name="Fonseca A."/>
            <person name="Goncalves V."/>
        </authorList>
    </citation>
    <scope>NUCLEOTIDE SEQUENCE [LARGE SCALE GENOMIC DNA]</scope>
    <source>
        <strain evidence="3">BACA0444</strain>
    </source>
</reference>
<evidence type="ECO:0000313" key="2">
    <source>
        <dbReference type="EMBL" id="MDS3859717.1"/>
    </source>
</evidence>
<protein>
    <submittedName>
        <fullName evidence="2">Glycosyltransferase family 2 protein</fullName>
        <ecNumber evidence="2">2.4.-.-</ecNumber>
    </submittedName>
</protein>
<name>A0AAE4FQL8_9CYAN</name>
<dbReference type="SUPFAM" id="SSF48452">
    <property type="entry name" value="TPR-like"/>
    <property type="match status" value="1"/>
</dbReference>
<proteinExistence type="predicted"/>
<dbReference type="InterPro" id="IPR029044">
    <property type="entry name" value="Nucleotide-diphossugar_trans"/>
</dbReference>
<dbReference type="Pfam" id="PF00535">
    <property type="entry name" value="Glycos_transf_2"/>
    <property type="match status" value="1"/>
</dbReference>
<evidence type="ECO:0000259" key="1">
    <source>
        <dbReference type="Pfam" id="PF00535"/>
    </source>
</evidence>
<comment type="caution">
    <text evidence="2">The sequence shown here is derived from an EMBL/GenBank/DDBJ whole genome shotgun (WGS) entry which is preliminary data.</text>
</comment>
<dbReference type="PANTHER" id="PTHR43630">
    <property type="entry name" value="POLY-BETA-1,6-N-ACETYL-D-GLUCOSAMINE SYNTHASE"/>
    <property type="match status" value="1"/>
</dbReference>
<dbReference type="RefSeq" id="WP_322877025.1">
    <property type="nucleotide sequence ID" value="NZ_JAVMIP010000002.1"/>
</dbReference>
<gene>
    <name evidence="2" type="ORF">RIF25_02735</name>
</gene>
<dbReference type="EMBL" id="JAVMIP010000002">
    <property type="protein sequence ID" value="MDS3859717.1"/>
    <property type="molecule type" value="Genomic_DNA"/>
</dbReference>
<dbReference type="SUPFAM" id="SSF53448">
    <property type="entry name" value="Nucleotide-diphospho-sugar transferases"/>
    <property type="match status" value="1"/>
</dbReference>
<dbReference type="EC" id="2.4.-.-" evidence="2"/>
<dbReference type="PANTHER" id="PTHR43630:SF2">
    <property type="entry name" value="GLYCOSYLTRANSFERASE"/>
    <property type="match status" value="1"/>
</dbReference>
<feature type="domain" description="Glycosyltransferase 2-like" evidence="1">
    <location>
        <begin position="7"/>
        <end position="91"/>
    </location>
</feature>
<dbReference type="CDD" id="cd02511">
    <property type="entry name" value="Beta4Glucosyltransferase"/>
    <property type="match status" value="1"/>
</dbReference>
<dbReference type="Proteomes" id="UP001268256">
    <property type="component" value="Unassembled WGS sequence"/>
</dbReference>
<organism evidence="2 3">
    <name type="scientific">Pseudocalidococcus azoricus BACA0444</name>
    <dbReference type="NCBI Taxonomy" id="2918990"/>
    <lineage>
        <taxon>Bacteria</taxon>
        <taxon>Bacillati</taxon>
        <taxon>Cyanobacteriota</taxon>
        <taxon>Cyanophyceae</taxon>
        <taxon>Acaryochloridales</taxon>
        <taxon>Thermosynechococcaceae</taxon>
        <taxon>Pseudocalidococcus</taxon>
        <taxon>Pseudocalidococcus azoricus</taxon>
    </lineage>
</organism>
<keyword evidence="3" id="KW-1185">Reference proteome</keyword>
<keyword evidence="2" id="KW-0328">Glycosyltransferase</keyword>
<dbReference type="AlphaFoldDB" id="A0AAE4FQL8"/>
<dbReference type="Gene3D" id="1.25.40.10">
    <property type="entry name" value="Tetratricopeptide repeat domain"/>
    <property type="match status" value="1"/>
</dbReference>
<dbReference type="Gene3D" id="3.90.550.10">
    <property type="entry name" value="Spore Coat Polysaccharide Biosynthesis Protein SpsA, Chain A"/>
    <property type="match status" value="1"/>
</dbReference>
<dbReference type="InterPro" id="IPR011990">
    <property type="entry name" value="TPR-like_helical_dom_sf"/>
</dbReference>